<dbReference type="HOGENOM" id="CLU_030284_2_1_1"/>
<evidence type="ECO:0000256" key="1">
    <source>
        <dbReference type="ARBA" id="ARBA00001973"/>
    </source>
</evidence>
<evidence type="ECO:0000256" key="12">
    <source>
        <dbReference type="SAM" id="MobiDB-lite"/>
    </source>
</evidence>
<evidence type="ECO:0000313" key="15">
    <source>
        <dbReference type="Proteomes" id="UP000054477"/>
    </source>
</evidence>
<feature type="region of interest" description="Disordered" evidence="12">
    <location>
        <begin position="297"/>
        <end position="340"/>
    </location>
</feature>
<keyword evidence="15" id="KW-1185">Reference proteome</keyword>
<dbReference type="STRING" id="1095629.A0A0C9XNI1"/>
<dbReference type="InterPro" id="IPR054497">
    <property type="entry name" value="LPMO_AA14"/>
</dbReference>
<evidence type="ECO:0000256" key="4">
    <source>
        <dbReference type="ARBA" id="ARBA00022723"/>
    </source>
</evidence>
<sequence>MYTTLRLPLALFALHVLPQVSGHAAFIHPSMFGFNVTAQTYSYDNRPVAPIKNMPFSQWWFHNHLDHPPNPGDLFDLPAGESATAEIACTKGATSFFASAEGGDIRNASNPNDVCPGSPMIEYHTQGFNDLEGCALAIAYKSDVGEVEPEDFTVFSVNQTCVWTRFTDFRVPGRMPPCPEGGCICAFFWIHAPDAGGEENYMNGFKCNVTGSTSTVPLATSKVARRCGADPANQKTQSVPGNCTYGAKTPFYWFNNERNNMFEGAFSPPVYNDLYNFLDGAQNDIFQDSYSFLPDPSPTAPMPVLASGSSNSNSTLGGGSNSTTTTSGGKKKTCTVKQPSAVPSLAARGVGGYEGPGGVGRRRGRRLHYSERRRVWDMWRF</sequence>
<dbReference type="OrthoDB" id="2019572at2759"/>
<feature type="chain" id="PRO_5002216899" description="Lytic polysaccharide monooxygenase" evidence="13">
    <location>
        <begin position="23"/>
        <end position="381"/>
    </location>
</feature>
<feature type="signal peptide" evidence="13">
    <location>
        <begin position="1"/>
        <end position="22"/>
    </location>
</feature>
<comment type="cofactor">
    <cofactor evidence="1">
        <name>Cu(2+)</name>
        <dbReference type="ChEBI" id="CHEBI:29036"/>
    </cofactor>
</comment>
<protein>
    <recommendedName>
        <fullName evidence="16">Lytic polysaccharide monooxygenase</fullName>
    </recommendedName>
</protein>
<reference evidence="14 15" key="1">
    <citation type="submission" date="2014-04" db="EMBL/GenBank/DDBJ databases">
        <authorList>
            <consortium name="DOE Joint Genome Institute"/>
            <person name="Kuo A."/>
            <person name="Kohler A."/>
            <person name="Nagy L.G."/>
            <person name="Floudas D."/>
            <person name="Copeland A."/>
            <person name="Barry K.W."/>
            <person name="Cichocki N."/>
            <person name="Veneault-Fourrey C."/>
            <person name="LaButti K."/>
            <person name="Lindquist E.A."/>
            <person name="Lipzen A."/>
            <person name="Lundell T."/>
            <person name="Morin E."/>
            <person name="Murat C."/>
            <person name="Sun H."/>
            <person name="Tunlid A."/>
            <person name="Henrissat B."/>
            <person name="Grigoriev I.V."/>
            <person name="Hibbett D.S."/>
            <person name="Martin F."/>
            <person name="Nordberg H.P."/>
            <person name="Cantor M.N."/>
            <person name="Hua S.X."/>
        </authorList>
    </citation>
    <scope>NUCLEOTIDE SEQUENCE [LARGE SCALE GENOMIC DNA]</scope>
    <source>
        <strain evidence="14 15">LaAM-08-1</strain>
    </source>
</reference>
<keyword evidence="6" id="KW-0560">Oxidoreductase</keyword>
<keyword evidence="3" id="KW-0964">Secreted</keyword>
<proteinExistence type="inferred from homology"/>
<evidence type="ECO:0000256" key="8">
    <source>
        <dbReference type="ARBA" id="ARBA00023033"/>
    </source>
</evidence>
<dbReference type="GO" id="GO:0005576">
    <property type="term" value="C:extracellular region"/>
    <property type="evidence" value="ECO:0007669"/>
    <property type="project" value="UniProtKB-SubCell"/>
</dbReference>
<comment type="subcellular location">
    <subcellularLocation>
        <location evidence="2">Secreted</location>
    </subcellularLocation>
</comment>
<evidence type="ECO:0000256" key="9">
    <source>
        <dbReference type="ARBA" id="ARBA00023157"/>
    </source>
</evidence>
<organism evidence="14 15">
    <name type="scientific">Laccaria amethystina LaAM-08-1</name>
    <dbReference type="NCBI Taxonomy" id="1095629"/>
    <lineage>
        <taxon>Eukaryota</taxon>
        <taxon>Fungi</taxon>
        <taxon>Dikarya</taxon>
        <taxon>Basidiomycota</taxon>
        <taxon>Agaricomycotina</taxon>
        <taxon>Agaricomycetes</taxon>
        <taxon>Agaricomycetidae</taxon>
        <taxon>Agaricales</taxon>
        <taxon>Agaricineae</taxon>
        <taxon>Hydnangiaceae</taxon>
        <taxon>Laccaria</taxon>
    </lineage>
</organism>
<keyword evidence="9" id="KW-1015">Disulfide bond</keyword>
<gene>
    <name evidence="14" type="ORF">K443DRAFT_504111</name>
</gene>
<keyword evidence="7" id="KW-0186">Copper</keyword>
<evidence type="ECO:0008006" key="16">
    <source>
        <dbReference type="Google" id="ProtNLM"/>
    </source>
</evidence>
<evidence type="ECO:0000256" key="11">
    <source>
        <dbReference type="ARBA" id="ARBA00046340"/>
    </source>
</evidence>
<feature type="compositionally biased region" description="Gly residues" evidence="12">
    <location>
        <begin position="349"/>
        <end position="359"/>
    </location>
</feature>
<feature type="region of interest" description="Disordered" evidence="12">
    <location>
        <begin position="345"/>
        <end position="364"/>
    </location>
</feature>
<dbReference type="AlphaFoldDB" id="A0A0C9XNI1"/>
<name>A0A0C9XNI1_9AGAR</name>
<accession>A0A0C9XNI1</accession>
<keyword evidence="8" id="KW-0503">Monooxygenase</keyword>
<dbReference type="GO" id="GO:0046872">
    <property type="term" value="F:metal ion binding"/>
    <property type="evidence" value="ECO:0007669"/>
    <property type="project" value="UniProtKB-KW"/>
</dbReference>
<evidence type="ECO:0000256" key="5">
    <source>
        <dbReference type="ARBA" id="ARBA00022729"/>
    </source>
</evidence>
<feature type="compositionally biased region" description="Low complexity" evidence="12">
    <location>
        <begin position="307"/>
        <end position="328"/>
    </location>
</feature>
<reference evidence="15" key="2">
    <citation type="submission" date="2015-01" db="EMBL/GenBank/DDBJ databases">
        <title>Evolutionary Origins and Diversification of the Mycorrhizal Mutualists.</title>
        <authorList>
            <consortium name="DOE Joint Genome Institute"/>
            <consortium name="Mycorrhizal Genomics Consortium"/>
            <person name="Kohler A."/>
            <person name="Kuo A."/>
            <person name="Nagy L.G."/>
            <person name="Floudas D."/>
            <person name="Copeland A."/>
            <person name="Barry K.W."/>
            <person name="Cichocki N."/>
            <person name="Veneault-Fourrey C."/>
            <person name="LaButti K."/>
            <person name="Lindquist E.A."/>
            <person name="Lipzen A."/>
            <person name="Lundell T."/>
            <person name="Morin E."/>
            <person name="Murat C."/>
            <person name="Riley R."/>
            <person name="Ohm R."/>
            <person name="Sun H."/>
            <person name="Tunlid A."/>
            <person name="Henrissat B."/>
            <person name="Grigoriev I.V."/>
            <person name="Hibbett D.S."/>
            <person name="Martin F."/>
        </authorList>
    </citation>
    <scope>NUCLEOTIDE SEQUENCE [LARGE SCALE GENOMIC DNA]</scope>
    <source>
        <strain evidence="15">LaAM-08-1</strain>
    </source>
</reference>
<evidence type="ECO:0000256" key="6">
    <source>
        <dbReference type="ARBA" id="ARBA00023002"/>
    </source>
</evidence>
<keyword evidence="10" id="KW-0325">Glycoprotein</keyword>
<evidence type="ECO:0000256" key="13">
    <source>
        <dbReference type="SAM" id="SignalP"/>
    </source>
</evidence>
<dbReference type="Proteomes" id="UP000054477">
    <property type="component" value="Unassembled WGS sequence"/>
</dbReference>
<evidence type="ECO:0000313" key="14">
    <source>
        <dbReference type="EMBL" id="KIK03019.1"/>
    </source>
</evidence>
<dbReference type="EMBL" id="KN838585">
    <property type="protein sequence ID" value="KIK03019.1"/>
    <property type="molecule type" value="Genomic_DNA"/>
</dbReference>
<evidence type="ECO:0000256" key="2">
    <source>
        <dbReference type="ARBA" id="ARBA00004613"/>
    </source>
</evidence>
<evidence type="ECO:0000256" key="7">
    <source>
        <dbReference type="ARBA" id="ARBA00023008"/>
    </source>
</evidence>
<keyword evidence="4" id="KW-0479">Metal-binding</keyword>
<keyword evidence="5 13" id="KW-0732">Signal</keyword>
<evidence type="ECO:0000256" key="3">
    <source>
        <dbReference type="ARBA" id="ARBA00022525"/>
    </source>
</evidence>
<dbReference type="Pfam" id="PF22810">
    <property type="entry name" value="LPMO_AA14"/>
    <property type="match status" value="1"/>
</dbReference>
<evidence type="ECO:0000256" key="10">
    <source>
        <dbReference type="ARBA" id="ARBA00023180"/>
    </source>
</evidence>
<dbReference type="GO" id="GO:0004497">
    <property type="term" value="F:monooxygenase activity"/>
    <property type="evidence" value="ECO:0007669"/>
    <property type="project" value="UniProtKB-KW"/>
</dbReference>
<comment type="similarity">
    <text evidence="11">Belongs to the polysaccharide monooxygenase AA14 family.</text>
</comment>